<protein>
    <submittedName>
        <fullName evidence="2">Uncharacterized protein</fullName>
    </submittedName>
</protein>
<evidence type="ECO:0000256" key="1">
    <source>
        <dbReference type="SAM" id="SignalP"/>
    </source>
</evidence>
<comment type="caution">
    <text evidence="2">The sequence shown here is derived from an EMBL/GenBank/DDBJ whole genome shotgun (WGS) entry which is preliminary data.</text>
</comment>
<sequence>MKCKIKGASTAQGALLVGLLSAGGTAYYSNVPTSAEITAQNLKVASEMYQEIEDAALNDYVTNGAWSANLDTLVANKKYFGTKISPYGTVFTAVPTSDGGFLISSTVKNAAQANQLKNIIGNGTVSGLTVSKKVGTPAEGALRNSLLSDYVDITSTSQLKFQTDINMNGNEVKGVSQLQTGQVTLTGGGVVFPTTTIKESAPNTLSITATTTSASGNIDVAGTAKAKDLDVTNSIRASLATLTDGNFTNATTSNLTATNSNITTADVQTLVANVANFKAATAQTLNVAGLTTLADVVANNVTFNGLLTTKDLTISGKGIVNLLEADGIQVSNANITRAEVTNLLGNVASFSQLTSAIVNATDAKIGTGVITNLTSTNATLNNLVSDLVTAKAINVDNLKAVNSELESVTAKTMNVLGVATFKTLNSENATLNTVTANTVNAQNYNTTNMVVSGKTTTNLLQADSGTMGALTVGNQLTTKSLNVTTDANVAGTLTSNQAKVTNDLSVGDRVTTNNLTATGTTTLNKATATSVTTSALVSSGNVTAGTLNVTNGMVVGGTLNTNNITAQNANVSGQLTANSVTATTATMTTANATNANVTGTTSTRDLVVTATATLNNANISNLVSSISSIGNATGTSMTLTGSLTAAGGTFNTLNTSGLAKFGSLEVIGNASLNGPLSVLGDISARNLNLNGTLTAATGTLTSLNSNSISATGNVTGADIKTNSGVSLNTLKTGFDSHETRVINMETWIAQCKAKTVAECNR</sequence>
<evidence type="ECO:0000313" key="2">
    <source>
        <dbReference type="EMBL" id="MDI5833280.1"/>
    </source>
</evidence>
<proteinExistence type="predicted"/>
<dbReference type="RefSeq" id="WP_282679818.1">
    <property type="nucleotide sequence ID" value="NZ_CP106875.1"/>
</dbReference>
<reference evidence="2 3" key="1">
    <citation type="submission" date="2022-09" db="EMBL/GenBank/DDBJ databases">
        <title>The outer-membrane cytochrome OmcA is essential for infection of Shewanella oneidensis by a zebrafish-associated bacteriophage.</title>
        <authorList>
            <person name="Grenfell A.W."/>
            <person name="Intile P."/>
            <person name="Mcfarlane J."/>
            <person name="Leung D."/>
            <person name="Abdalla K."/>
            <person name="Wold M."/>
            <person name="Kees E."/>
            <person name="Gralnick J."/>
        </authorList>
    </citation>
    <scope>NUCLEOTIDE SEQUENCE [LARGE SCALE GENOMIC DNA]</scope>
    <source>
        <strain evidence="2 3">NF-5</strain>
    </source>
</reference>
<feature type="signal peptide" evidence="1">
    <location>
        <begin position="1"/>
        <end position="22"/>
    </location>
</feature>
<keyword evidence="1" id="KW-0732">Signal</keyword>
<dbReference type="Proteomes" id="UP001159075">
    <property type="component" value="Unassembled WGS sequence"/>
</dbReference>
<dbReference type="EMBL" id="JAOTLW010000020">
    <property type="protein sequence ID" value="MDI5833280.1"/>
    <property type="molecule type" value="Genomic_DNA"/>
</dbReference>
<keyword evidence="3" id="KW-1185">Reference proteome</keyword>
<feature type="chain" id="PRO_5045997923" evidence="1">
    <location>
        <begin position="23"/>
        <end position="761"/>
    </location>
</feature>
<evidence type="ECO:0000313" key="3">
    <source>
        <dbReference type="Proteomes" id="UP001159075"/>
    </source>
</evidence>
<organism evidence="2 3">
    <name type="scientific">Shewanella xiamenensis</name>
    <dbReference type="NCBI Taxonomy" id="332186"/>
    <lineage>
        <taxon>Bacteria</taxon>
        <taxon>Pseudomonadati</taxon>
        <taxon>Pseudomonadota</taxon>
        <taxon>Gammaproteobacteria</taxon>
        <taxon>Alteromonadales</taxon>
        <taxon>Shewanellaceae</taxon>
        <taxon>Shewanella</taxon>
    </lineage>
</organism>
<name>A0ABT6UFN3_9GAMM</name>
<gene>
    <name evidence="2" type="ORF">ODY93_16990</name>
</gene>
<accession>A0ABT6UFN3</accession>